<name>A0ACB5UMC3_9FIRM</name>
<comment type="caution">
    <text evidence="1">The sequence shown here is derived from an EMBL/GenBank/DDBJ whole genome shotgun (WGS) entry which is preliminary data.</text>
</comment>
<evidence type="ECO:0000313" key="1">
    <source>
        <dbReference type="EMBL" id="GMQ63663.1"/>
    </source>
</evidence>
<gene>
    <name evidence="1" type="ORF">AN2V17_28970</name>
</gene>
<proteinExistence type="predicted"/>
<reference evidence="1" key="1">
    <citation type="submission" date="2023-09" db="EMBL/GenBank/DDBJ databases">
        <title>Vallitalea sediminicola and Vallitalea maricola sp. nov., anaerobic bacteria isolated from marine sediment.</title>
        <authorList>
            <person name="Hirano S."/>
            <person name="Maeda A."/>
            <person name="Terahara T."/>
            <person name="Mori K."/>
            <person name="Hamada M."/>
            <person name="Matsumoto R."/>
            <person name="Kobayashi T."/>
        </authorList>
    </citation>
    <scope>NUCLEOTIDE SEQUENCE</scope>
    <source>
        <strain evidence="1">AN17-2</strain>
    </source>
</reference>
<evidence type="ECO:0000313" key="2">
    <source>
        <dbReference type="Proteomes" id="UP001374599"/>
    </source>
</evidence>
<sequence length="153" mass="17623">MNNIEIRQLSKDEKIPYDLLLLADPSKELIDEYYNRGICYVAYDIDKIVGIYVLLKTRPLTMEIVNIAVDEDYQGNGIGKALLYHAIKKARENRAKILEIGTGNSSIAQLALYQKCGFHIDSINKGFFRKHYNEKIYENGIECIDMLRLSMEI</sequence>
<organism evidence="1 2">
    <name type="scientific">Vallitalea maricola</name>
    <dbReference type="NCBI Taxonomy" id="3074433"/>
    <lineage>
        <taxon>Bacteria</taxon>
        <taxon>Bacillati</taxon>
        <taxon>Bacillota</taxon>
        <taxon>Clostridia</taxon>
        <taxon>Lachnospirales</taxon>
        <taxon>Vallitaleaceae</taxon>
        <taxon>Vallitalea</taxon>
    </lineage>
</organism>
<dbReference type="Proteomes" id="UP001374599">
    <property type="component" value="Unassembled WGS sequence"/>
</dbReference>
<accession>A0ACB5UMC3</accession>
<protein>
    <submittedName>
        <fullName evidence="1">GNAT family N-acetyltransferase</fullName>
    </submittedName>
</protein>
<dbReference type="EMBL" id="BTPU01000050">
    <property type="protein sequence ID" value="GMQ63663.1"/>
    <property type="molecule type" value="Genomic_DNA"/>
</dbReference>
<keyword evidence="2" id="KW-1185">Reference proteome</keyword>